<feature type="domain" description="Lon N-terminal" evidence="1">
    <location>
        <begin position="11"/>
        <end position="198"/>
    </location>
</feature>
<dbReference type="InterPro" id="IPR015947">
    <property type="entry name" value="PUA-like_sf"/>
</dbReference>
<evidence type="ECO:0000313" key="3">
    <source>
        <dbReference type="Proteomes" id="UP000304880"/>
    </source>
</evidence>
<evidence type="ECO:0000259" key="1">
    <source>
        <dbReference type="PROSITE" id="PS51787"/>
    </source>
</evidence>
<dbReference type="PROSITE" id="PS51787">
    <property type="entry name" value="LON_N"/>
    <property type="match status" value="1"/>
</dbReference>
<keyword evidence="3" id="KW-1185">Reference proteome</keyword>
<dbReference type="EMBL" id="VDDC01000040">
    <property type="protein sequence ID" value="TNH38040.1"/>
    <property type="molecule type" value="Genomic_DNA"/>
</dbReference>
<sequence length="208" mass="23302">MALRFDLPDRIPLFPLPGAVLMPRARMPLHLFEPRYLQLLEDTLKTDHRLIGMIQPEGDGLSAIGCAGRVVAFSETGDGRMMISLGAISRFRLQEVEEGFAPYLQGRVDWSSFGRDLSGPEQDPTLDRKALFSLLDRYMQTQELSTDWDAAAEAEDELLINSLSMMLPFTPGDKQALLESPTLADRRELLVGLIEFALHGGENEERLQ</sequence>
<evidence type="ECO:0000313" key="2">
    <source>
        <dbReference type="EMBL" id="TNH38040.1"/>
    </source>
</evidence>
<keyword evidence="2" id="KW-0645">Protease</keyword>
<dbReference type="SMART" id="SM00464">
    <property type="entry name" value="LON"/>
    <property type="match status" value="1"/>
</dbReference>
<dbReference type="GO" id="GO:0006508">
    <property type="term" value="P:proteolysis"/>
    <property type="evidence" value="ECO:0007669"/>
    <property type="project" value="UniProtKB-KW"/>
</dbReference>
<gene>
    <name evidence="2" type="ORF">FHD67_17180</name>
</gene>
<dbReference type="RefSeq" id="WP_045983713.1">
    <property type="nucleotide sequence ID" value="NZ_VDDC01000040.1"/>
</dbReference>
<dbReference type="GO" id="GO:0008233">
    <property type="term" value="F:peptidase activity"/>
    <property type="evidence" value="ECO:0007669"/>
    <property type="project" value="UniProtKB-KW"/>
</dbReference>
<dbReference type="SUPFAM" id="SSF88697">
    <property type="entry name" value="PUA domain-like"/>
    <property type="match status" value="1"/>
</dbReference>
<dbReference type="Proteomes" id="UP000304880">
    <property type="component" value="Unassembled WGS sequence"/>
</dbReference>
<dbReference type="Pfam" id="PF02190">
    <property type="entry name" value="LON_substr_bdg"/>
    <property type="match status" value="1"/>
</dbReference>
<dbReference type="InterPro" id="IPR046336">
    <property type="entry name" value="Lon_prtase_N_sf"/>
</dbReference>
<organism evidence="2 3">
    <name type="scientific">Paracoccus haeundaensis</name>
    <dbReference type="NCBI Taxonomy" id="225362"/>
    <lineage>
        <taxon>Bacteria</taxon>
        <taxon>Pseudomonadati</taxon>
        <taxon>Pseudomonadota</taxon>
        <taxon>Alphaproteobacteria</taxon>
        <taxon>Rhodobacterales</taxon>
        <taxon>Paracoccaceae</taxon>
        <taxon>Paracoccus</taxon>
    </lineage>
</organism>
<protein>
    <submittedName>
        <fullName evidence="2">ATP-dependent protease</fullName>
    </submittedName>
</protein>
<accession>A0A5C4R257</accession>
<dbReference type="AlphaFoldDB" id="A0A5C4R257"/>
<dbReference type="Gene3D" id="2.30.130.40">
    <property type="entry name" value="LON domain-like"/>
    <property type="match status" value="1"/>
</dbReference>
<reference evidence="2 3" key="1">
    <citation type="submission" date="2019-06" db="EMBL/GenBank/DDBJ databases">
        <authorList>
            <person name="Li J."/>
        </authorList>
    </citation>
    <scope>NUCLEOTIDE SEQUENCE [LARGE SCALE GENOMIC DNA]</scope>
    <source>
        <strain evidence="2 3">CGMCC 1.8012</strain>
    </source>
</reference>
<keyword evidence="2" id="KW-0378">Hydrolase</keyword>
<proteinExistence type="predicted"/>
<dbReference type="InterPro" id="IPR003111">
    <property type="entry name" value="Lon_prtase_N"/>
</dbReference>
<dbReference type="PANTHER" id="PTHR46732:SF8">
    <property type="entry name" value="ATP-DEPENDENT PROTEASE LA (LON) DOMAIN PROTEIN"/>
    <property type="match status" value="1"/>
</dbReference>
<name>A0A5C4R257_9RHOB</name>
<comment type="caution">
    <text evidence="2">The sequence shown here is derived from an EMBL/GenBank/DDBJ whole genome shotgun (WGS) entry which is preliminary data.</text>
</comment>
<dbReference type="PANTHER" id="PTHR46732">
    <property type="entry name" value="ATP-DEPENDENT PROTEASE LA (LON) DOMAIN PROTEIN"/>
    <property type="match status" value="1"/>
</dbReference>